<comment type="similarity">
    <text evidence="2">Belongs to the SusD family.</text>
</comment>
<evidence type="ECO:0000259" key="6">
    <source>
        <dbReference type="Pfam" id="PF07980"/>
    </source>
</evidence>
<comment type="subcellular location">
    <subcellularLocation>
        <location evidence="1">Cell outer membrane</location>
    </subcellularLocation>
</comment>
<evidence type="ECO:0000256" key="3">
    <source>
        <dbReference type="ARBA" id="ARBA00022729"/>
    </source>
</evidence>
<name>A0ABV1FME0_9BACT</name>
<evidence type="ECO:0000256" key="4">
    <source>
        <dbReference type="ARBA" id="ARBA00023136"/>
    </source>
</evidence>
<protein>
    <submittedName>
        <fullName evidence="8">RagB/SusD family nutrient uptake outer membrane protein</fullName>
    </submittedName>
</protein>
<dbReference type="Proteomes" id="UP001487296">
    <property type="component" value="Unassembled WGS sequence"/>
</dbReference>
<dbReference type="RefSeq" id="WP_215759539.1">
    <property type="nucleotide sequence ID" value="NZ_JAHKBE010000014.1"/>
</dbReference>
<dbReference type="InterPro" id="IPR012944">
    <property type="entry name" value="SusD_RagB_dom"/>
</dbReference>
<evidence type="ECO:0000256" key="1">
    <source>
        <dbReference type="ARBA" id="ARBA00004442"/>
    </source>
</evidence>
<accession>A0ABV1FME0</accession>
<evidence type="ECO:0000256" key="5">
    <source>
        <dbReference type="ARBA" id="ARBA00023237"/>
    </source>
</evidence>
<feature type="domain" description="RagB/SusD" evidence="6">
    <location>
        <begin position="272"/>
        <end position="536"/>
    </location>
</feature>
<comment type="caution">
    <text evidence="8">The sequence shown here is derived from an EMBL/GenBank/DDBJ whole genome shotgun (WGS) entry which is preliminary data.</text>
</comment>
<dbReference type="Pfam" id="PF07980">
    <property type="entry name" value="SusD_RagB"/>
    <property type="match status" value="1"/>
</dbReference>
<evidence type="ECO:0000313" key="9">
    <source>
        <dbReference type="Proteomes" id="UP001487296"/>
    </source>
</evidence>
<reference evidence="8 9" key="1">
    <citation type="submission" date="2024-04" db="EMBL/GenBank/DDBJ databases">
        <title>Human intestinal bacterial collection.</title>
        <authorList>
            <person name="Pauvert C."/>
            <person name="Hitch T.C.A."/>
            <person name="Clavel T."/>
        </authorList>
    </citation>
    <scope>NUCLEOTIDE SEQUENCE [LARGE SCALE GENOMIC DNA]</scope>
    <source>
        <strain evidence="8 9">CLA-AA-H145</strain>
    </source>
</reference>
<dbReference type="PROSITE" id="PS51257">
    <property type="entry name" value="PROKAR_LIPOPROTEIN"/>
    <property type="match status" value="1"/>
</dbReference>
<gene>
    <name evidence="8" type="ORF">AAAT34_00555</name>
</gene>
<proteinExistence type="inferred from homology"/>
<dbReference type="SUPFAM" id="SSF48452">
    <property type="entry name" value="TPR-like"/>
    <property type="match status" value="1"/>
</dbReference>
<keyword evidence="3" id="KW-0732">Signal</keyword>
<dbReference type="InterPro" id="IPR011990">
    <property type="entry name" value="TPR-like_helical_dom_sf"/>
</dbReference>
<dbReference type="Gene3D" id="1.25.40.390">
    <property type="match status" value="1"/>
</dbReference>
<dbReference type="InterPro" id="IPR033985">
    <property type="entry name" value="SusD-like_N"/>
</dbReference>
<evidence type="ECO:0000259" key="7">
    <source>
        <dbReference type="Pfam" id="PF14322"/>
    </source>
</evidence>
<sequence>MKKSILFICAASMLGLTTGCTDLDVKVDSMYTEYPSSEIAQEAKLSNIYFQLLGTYGRRYMEAQALASDEWVSISFDGDYYDSGTYAHACQHNFSPDDASIGWYEDVASGITKANEAIRDMGGNSGGAGVASARAIRAFFHFILMDSYGDVPIVDSVASLTDQIQRQPRAEVARFIANELESVIPNLTTNVTANTYGKPTRWMAEALLAKLYLNWPVYTAASVDAYDAASYSNDKLNRVVELCDDIIQSGKFDLTDSYLSKFYPNNGPQIKDFIYAMPYDAIKQTGMQYGRPRTWRKANDAGGSYYGTKLSKSVGGNFSITPEMSDLLMGLSQDDRQGHVLAGTIYVYDPVTYQKTSAPWKYKDHTITLSKTITLKENGEDELNVGNDENGYNQGYKSVKWIVSDADFKNGRNQGNDVPIFRFADIILMKAEAITRGATATNGDTPQSLFNQIRSYVHAPQIDHNPSLEEIYKERGREFFDENWRRNDMIRFGHFEDEYGFHKRSYKNASFDKTRRVFPIPTSVLNKTGWSQNAGYNH</sequence>
<evidence type="ECO:0000313" key="8">
    <source>
        <dbReference type="EMBL" id="MEQ2485539.1"/>
    </source>
</evidence>
<dbReference type="EMBL" id="JBBNFP010000001">
    <property type="protein sequence ID" value="MEQ2485539.1"/>
    <property type="molecule type" value="Genomic_DNA"/>
</dbReference>
<organism evidence="8 9">
    <name type="scientific">Hallella faecis</name>
    <dbReference type="NCBI Taxonomy" id="2841596"/>
    <lineage>
        <taxon>Bacteria</taxon>
        <taxon>Pseudomonadati</taxon>
        <taxon>Bacteroidota</taxon>
        <taxon>Bacteroidia</taxon>
        <taxon>Bacteroidales</taxon>
        <taxon>Prevotellaceae</taxon>
        <taxon>Hallella</taxon>
    </lineage>
</organism>
<dbReference type="Pfam" id="PF14322">
    <property type="entry name" value="SusD-like_3"/>
    <property type="match status" value="1"/>
</dbReference>
<feature type="domain" description="SusD-like N-terminal" evidence="7">
    <location>
        <begin position="23"/>
        <end position="213"/>
    </location>
</feature>
<evidence type="ECO:0000256" key="2">
    <source>
        <dbReference type="ARBA" id="ARBA00006275"/>
    </source>
</evidence>
<keyword evidence="4" id="KW-0472">Membrane</keyword>
<keyword evidence="9" id="KW-1185">Reference proteome</keyword>
<keyword evidence="5" id="KW-0998">Cell outer membrane</keyword>